<accession>A0A6J5N2W0</accession>
<proteinExistence type="predicted"/>
<name>A0A6J5N2W0_9CAUD</name>
<reference evidence="1" key="1">
    <citation type="submission" date="2020-04" db="EMBL/GenBank/DDBJ databases">
        <authorList>
            <person name="Chiriac C."/>
            <person name="Salcher M."/>
            <person name="Ghai R."/>
            <person name="Kavagutti S V."/>
        </authorList>
    </citation>
    <scope>NUCLEOTIDE SEQUENCE</scope>
</reference>
<dbReference type="InterPro" id="IPR010781">
    <property type="entry name" value="DUF1376"/>
</dbReference>
<evidence type="ECO:0008006" key="2">
    <source>
        <dbReference type="Google" id="ProtNLM"/>
    </source>
</evidence>
<dbReference type="Pfam" id="PF07120">
    <property type="entry name" value="DUF1376"/>
    <property type="match status" value="1"/>
</dbReference>
<protein>
    <recommendedName>
        <fullName evidence="2">DUF1376 domain-containing protein</fullName>
    </recommendedName>
</protein>
<sequence>MHYYQHHIGDFIKDTSFLTNEEIGIYMKLIWLYYDTEKPLTKDFSMLAIKVGARDKEISVCAMLNMYFDEQEDGWHHSRCDKEIAEYHGFIESKSKAGKASAERRLNMKSTGVEQVLNTKTTDVQLTTNHKPLTTNQIKHTPVGFDLFWDAYDKKVGKPNSLKAWSKIAFKDDLLQKIVEKAKADKKAKPDNKFRKDPERWLKGQHWLDEVVIEQAPESKELPLGTDAQIEAAYRAECGDPSRARFNSYYEMRNFIVSQREKRKAA</sequence>
<evidence type="ECO:0000313" key="1">
    <source>
        <dbReference type="EMBL" id="CAB4151650.1"/>
    </source>
</evidence>
<dbReference type="EMBL" id="LR796556">
    <property type="protein sequence ID" value="CAB4151650.1"/>
    <property type="molecule type" value="Genomic_DNA"/>
</dbReference>
<organism evidence="1">
    <name type="scientific">uncultured Caudovirales phage</name>
    <dbReference type="NCBI Taxonomy" id="2100421"/>
    <lineage>
        <taxon>Viruses</taxon>
        <taxon>Duplodnaviria</taxon>
        <taxon>Heunggongvirae</taxon>
        <taxon>Uroviricota</taxon>
        <taxon>Caudoviricetes</taxon>
        <taxon>Peduoviridae</taxon>
        <taxon>Maltschvirus</taxon>
        <taxon>Maltschvirus maltsch</taxon>
    </lineage>
</organism>
<gene>
    <name evidence="1" type="ORF">UFOVP599_28</name>
</gene>